<sequence length="588" mass="64881">MQSFYEHDFTNQKLFSFPYINYNFDSAEEGDAYLDDQTYRHVALTKVVYDYSNDRYFGVTPRFFSDVPATVSLIDQDADGFLTPFPDWTTHTSSTTTSLISVSDIYVGTDGDVWILDSGRADLDSTPCSKCAKIVRYSSDGVRKDLFTLDSSISLNSYLTSFAIDEEKSIVYVADANIDIDSKMSYNPAIIVADLQARLSWRRLEDRFEVLPDLSVVFDICGQDVFPNSPLNIGIASIAFSRSLDSVFFSPLTSHAVYSVAASLLNDSDSRDSVIYSSLSTVIDGSGADGNIPSGMGSASLGIAVSNDDRLFVSAIEHNALLAFSLDTYTTNTITIDSTVSKYPLSGFIMHDHTELCDANDFIFPSFPSLANNGAAIVVASRLHEILDSDYNDLLPWTEQDDLFNVWRIVSKYPLSGFIMHDHTELCDANDFIFPSFPSLANNGAAIVVASRLHEILDSDYNDLLPWTEQDDLFNVWRIGSADAVDASIPSDGSVPVPFTSTVVPWFHSMAFAVILSIVLTVLVMLLVYAIVKKCTQKQQRGGQSQSEEDIEKDEGKGSKRYQVQVSDGEDDGKSRKGKKVGENTPLI</sequence>
<evidence type="ECO:0000256" key="1">
    <source>
        <dbReference type="ARBA" id="ARBA00004613"/>
    </source>
</evidence>
<keyword evidence="3" id="KW-0964">Secreted</keyword>
<comment type="subcellular location">
    <subcellularLocation>
        <location evidence="1">Secreted</location>
    </subcellularLocation>
</comment>
<feature type="region of interest" description="Disordered" evidence="4">
    <location>
        <begin position="539"/>
        <end position="588"/>
    </location>
</feature>
<comment type="similarity">
    <text evidence="2">Belongs to the major royal jelly protein family.</text>
</comment>
<dbReference type="PANTHER" id="PTHR10009">
    <property type="entry name" value="PROTEIN YELLOW-RELATED"/>
    <property type="match status" value="1"/>
</dbReference>
<evidence type="ECO:0000256" key="4">
    <source>
        <dbReference type="SAM" id="MobiDB-lite"/>
    </source>
</evidence>
<gene>
    <name evidence="6" type="ORF">ADUPG1_008437</name>
</gene>
<accession>A0ABQ5KRZ2</accession>
<dbReference type="Pfam" id="PF03022">
    <property type="entry name" value="MRJP"/>
    <property type="match status" value="1"/>
</dbReference>
<dbReference type="InterPro" id="IPR011042">
    <property type="entry name" value="6-blade_b-propeller_TolB-like"/>
</dbReference>
<keyword evidence="5" id="KW-0472">Membrane</keyword>
<reference evidence="6" key="1">
    <citation type="submission" date="2022-03" db="EMBL/GenBank/DDBJ databases">
        <title>Draft genome sequence of Aduncisulcus paluster, a free-living microaerophilic Fornicata.</title>
        <authorList>
            <person name="Yuyama I."/>
            <person name="Kume K."/>
            <person name="Tamura T."/>
            <person name="Inagaki Y."/>
            <person name="Hashimoto T."/>
        </authorList>
    </citation>
    <scope>NUCLEOTIDE SEQUENCE</scope>
    <source>
        <strain evidence="6">NY0171</strain>
    </source>
</reference>
<name>A0ABQ5KRZ2_9EUKA</name>
<keyword evidence="5" id="KW-1133">Transmembrane helix</keyword>
<evidence type="ECO:0000256" key="3">
    <source>
        <dbReference type="ARBA" id="ARBA00022525"/>
    </source>
</evidence>
<feature type="transmembrane region" description="Helical" evidence="5">
    <location>
        <begin position="506"/>
        <end position="532"/>
    </location>
</feature>
<dbReference type="SUPFAM" id="SSF101898">
    <property type="entry name" value="NHL repeat"/>
    <property type="match status" value="1"/>
</dbReference>
<organism evidence="6 7">
    <name type="scientific">Aduncisulcus paluster</name>
    <dbReference type="NCBI Taxonomy" id="2918883"/>
    <lineage>
        <taxon>Eukaryota</taxon>
        <taxon>Metamonada</taxon>
        <taxon>Carpediemonas-like organisms</taxon>
        <taxon>Aduncisulcus</taxon>
    </lineage>
</organism>
<protein>
    <submittedName>
        <fullName evidence="6">Major royal jelly protein/protein yellow like protein</fullName>
    </submittedName>
</protein>
<keyword evidence="5" id="KW-0812">Transmembrane</keyword>
<dbReference type="PANTHER" id="PTHR10009:SF18">
    <property type="entry name" value="PROTEIN YELLOW-LIKE PROTEIN"/>
    <property type="match status" value="1"/>
</dbReference>
<dbReference type="EMBL" id="BQXS01010950">
    <property type="protein sequence ID" value="GKT35240.1"/>
    <property type="molecule type" value="Genomic_DNA"/>
</dbReference>
<proteinExistence type="inferred from homology"/>
<dbReference type="InterPro" id="IPR017996">
    <property type="entry name" value="MRJP/yellow-related"/>
</dbReference>
<dbReference type="Gene3D" id="2.120.10.30">
    <property type="entry name" value="TolB, C-terminal domain"/>
    <property type="match status" value="1"/>
</dbReference>
<evidence type="ECO:0000313" key="7">
    <source>
        <dbReference type="Proteomes" id="UP001057375"/>
    </source>
</evidence>
<comment type="caution">
    <text evidence="6">The sequence shown here is derived from an EMBL/GenBank/DDBJ whole genome shotgun (WGS) entry which is preliminary data.</text>
</comment>
<keyword evidence="7" id="KW-1185">Reference proteome</keyword>
<dbReference type="Proteomes" id="UP001057375">
    <property type="component" value="Unassembled WGS sequence"/>
</dbReference>
<evidence type="ECO:0000313" key="6">
    <source>
        <dbReference type="EMBL" id="GKT35240.1"/>
    </source>
</evidence>
<evidence type="ECO:0000256" key="2">
    <source>
        <dbReference type="ARBA" id="ARBA00009127"/>
    </source>
</evidence>
<evidence type="ECO:0000256" key="5">
    <source>
        <dbReference type="SAM" id="Phobius"/>
    </source>
</evidence>